<evidence type="ECO:0000313" key="1">
    <source>
        <dbReference type="EMBL" id="KAK2941225.1"/>
    </source>
</evidence>
<gene>
    <name evidence="1" type="ORF">BLNAU_23861</name>
</gene>
<organism evidence="1 2">
    <name type="scientific">Blattamonas nauphoetae</name>
    <dbReference type="NCBI Taxonomy" id="2049346"/>
    <lineage>
        <taxon>Eukaryota</taxon>
        <taxon>Metamonada</taxon>
        <taxon>Preaxostyla</taxon>
        <taxon>Oxymonadida</taxon>
        <taxon>Blattamonas</taxon>
    </lineage>
</organism>
<protein>
    <submittedName>
        <fullName evidence="1">Uncharacterized protein</fullName>
    </submittedName>
</protein>
<reference evidence="1 2" key="1">
    <citation type="journal article" date="2022" name="bioRxiv">
        <title>Genomics of Preaxostyla Flagellates Illuminates Evolutionary Transitions and the Path Towards Mitochondrial Loss.</title>
        <authorList>
            <person name="Novak L.V.F."/>
            <person name="Treitli S.C."/>
            <person name="Pyrih J."/>
            <person name="Halakuc P."/>
            <person name="Pipaliya S.V."/>
            <person name="Vacek V."/>
            <person name="Brzon O."/>
            <person name="Soukal P."/>
            <person name="Eme L."/>
            <person name="Dacks J.B."/>
            <person name="Karnkowska A."/>
            <person name="Elias M."/>
            <person name="Hampl V."/>
        </authorList>
    </citation>
    <scope>NUCLEOTIDE SEQUENCE [LARGE SCALE GENOMIC DNA]</scope>
    <source>
        <strain evidence="1">NAU3</strain>
        <tissue evidence="1">Gut</tissue>
    </source>
</reference>
<dbReference type="Proteomes" id="UP001281761">
    <property type="component" value="Unassembled WGS sequence"/>
</dbReference>
<evidence type="ECO:0000313" key="2">
    <source>
        <dbReference type="Proteomes" id="UP001281761"/>
    </source>
</evidence>
<keyword evidence="2" id="KW-1185">Reference proteome</keyword>
<sequence>MFTSKEYTPFLKWNPNDPKTVESVSAVFLSLVSMASHSLSLFRKILEDDGSKLHRLRPNHCGIDECAGIVIPSLNIH</sequence>
<accession>A0ABQ9WP23</accession>
<name>A0ABQ9WP23_9EUKA</name>
<comment type="caution">
    <text evidence="1">The sequence shown here is derived from an EMBL/GenBank/DDBJ whole genome shotgun (WGS) entry which is preliminary data.</text>
</comment>
<dbReference type="EMBL" id="JARBJD010000533">
    <property type="protein sequence ID" value="KAK2941225.1"/>
    <property type="molecule type" value="Genomic_DNA"/>
</dbReference>
<proteinExistence type="predicted"/>